<name>A0AAN7HAW8_9PEZI</name>
<reference evidence="2" key="1">
    <citation type="journal article" date="2023" name="Mol. Phylogenet. Evol.">
        <title>Genome-scale phylogeny and comparative genomics of the fungal order Sordariales.</title>
        <authorList>
            <person name="Hensen N."/>
            <person name="Bonometti L."/>
            <person name="Westerberg I."/>
            <person name="Brannstrom I.O."/>
            <person name="Guillou S."/>
            <person name="Cros-Aarteil S."/>
            <person name="Calhoun S."/>
            <person name="Haridas S."/>
            <person name="Kuo A."/>
            <person name="Mondo S."/>
            <person name="Pangilinan J."/>
            <person name="Riley R."/>
            <person name="LaButti K."/>
            <person name="Andreopoulos B."/>
            <person name="Lipzen A."/>
            <person name="Chen C."/>
            <person name="Yan M."/>
            <person name="Daum C."/>
            <person name="Ng V."/>
            <person name="Clum A."/>
            <person name="Steindorff A."/>
            <person name="Ohm R.A."/>
            <person name="Martin F."/>
            <person name="Silar P."/>
            <person name="Natvig D.O."/>
            <person name="Lalanne C."/>
            <person name="Gautier V."/>
            <person name="Ament-Velasquez S.L."/>
            <person name="Kruys A."/>
            <person name="Hutchinson M.I."/>
            <person name="Powell A.J."/>
            <person name="Barry K."/>
            <person name="Miller A.N."/>
            <person name="Grigoriev I.V."/>
            <person name="Debuchy R."/>
            <person name="Gladieux P."/>
            <person name="Hiltunen Thoren M."/>
            <person name="Johannesson H."/>
        </authorList>
    </citation>
    <scope>NUCLEOTIDE SEQUENCE</scope>
    <source>
        <strain evidence="2">CBS 532.94</strain>
    </source>
</reference>
<gene>
    <name evidence="2" type="ORF">C8A03DRAFT_37710</name>
</gene>
<dbReference type="AlphaFoldDB" id="A0AAN7HAW8"/>
<reference evidence="2" key="2">
    <citation type="submission" date="2023-05" db="EMBL/GenBank/DDBJ databases">
        <authorList>
            <consortium name="Lawrence Berkeley National Laboratory"/>
            <person name="Steindorff A."/>
            <person name="Hensen N."/>
            <person name="Bonometti L."/>
            <person name="Westerberg I."/>
            <person name="Brannstrom I.O."/>
            <person name="Guillou S."/>
            <person name="Cros-Aarteil S."/>
            <person name="Calhoun S."/>
            <person name="Haridas S."/>
            <person name="Kuo A."/>
            <person name="Mondo S."/>
            <person name="Pangilinan J."/>
            <person name="Riley R."/>
            <person name="Labutti K."/>
            <person name="Andreopoulos B."/>
            <person name="Lipzen A."/>
            <person name="Chen C."/>
            <person name="Yanf M."/>
            <person name="Daum C."/>
            <person name="Ng V."/>
            <person name="Clum A."/>
            <person name="Ohm R."/>
            <person name="Martin F."/>
            <person name="Silar P."/>
            <person name="Natvig D."/>
            <person name="Lalanne C."/>
            <person name="Gautier V."/>
            <person name="Ament-Velasquez S.L."/>
            <person name="Kruys A."/>
            <person name="Hutchinson M.I."/>
            <person name="Powell A.J."/>
            <person name="Barry K."/>
            <person name="Miller A.N."/>
            <person name="Grigoriev I.V."/>
            <person name="Debuchy R."/>
            <person name="Gladieux P."/>
            <person name="Thoren M.H."/>
            <person name="Johannesson H."/>
        </authorList>
    </citation>
    <scope>NUCLEOTIDE SEQUENCE</scope>
    <source>
        <strain evidence="2">CBS 532.94</strain>
    </source>
</reference>
<proteinExistence type="predicted"/>
<evidence type="ECO:0000313" key="3">
    <source>
        <dbReference type="Proteomes" id="UP001303760"/>
    </source>
</evidence>
<evidence type="ECO:0000256" key="1">
    <source>
        <dbReference type="SAM" id="MobiDB-lite"/>
    </source>
</evidence>
<feature type="region of interest" description="Disordered" evidence="1">
    <location>
        <begin position="1"/>
        <end position="21"/>
    </location>
</feature>
<organism evidence="2 3">
    <name type="scientific">Achaetomium macrosporum</name>
    <dbReference type="NCBI Taxonomy" id="79813"/>
    <lineage>
        <taxon>Eukaryota</taxon>
        <taxon>Fungi</taxon>
        <taxon>Dikarya</taxon>
        <taxon>Ascomycota</taxon>
        <taxon>Pezizomycotina</taxon>
        <taxon>Sordariomycetes</taxon>
        <taxon>Sordariomycetidae</taxon>
        <taxon>Sordariales</taxon>
        <taxon>Chaetomiaceae</taxon>
        <taxon>Achaetomium</taxon>
    </lineage>
</organism>
<protein>
    <submittedName>
        <fullName evidence="2">Uncharacterized protein</fullName>
    </submittedName>
</protein>
<keyword evidence="3" id="KW-1185">Reference proteome</keyword>
<comment type="caution">
    <text evidence="2">The sequence shown here is derived from an EMBL/GenBank/DDBJ whole genome shotgun (WGS) entry which is preliminary data.</text>
</comment>
<accession>A0AAN7HAW8</accession>
<dbReference type="Proteomes" id="UP001303760">
    <property type="component" value="Unassembled WGS sequence"/>
</dbReference>
<sequence>MPSPNPAPLLSSTHIAPRRWSPPYDPEKPACPYQVGFAVEIKRHTAPLPFDDCYYGSRAWQEPRARRDVDPFSAAQTEVGANVFELSSDGKHSFQLAALPENPMQLFLETDFAAFEGWTPLECSGNARLRQRWLKERFVGEAASQYAPVRDNLNFHPCDRKFISHQSQAIADYQVRSLTTLS</sequence>
<evidence type="ECO:0000313" key="2">
    <source>
        <dbReference type="EMBL" id="KAK4234515.1"/>
    </source>
</evidence>
<dbReference type="EMBL" id="MU860359">
    <property type="protein sequence ID" value="KAK4234515.1"/>
    <property type="molecule type" value="Genomic_DNA"/>
</dbReference>